<dbReference type="HOGENOM" id="CLU_043063_2_1_1"/>
<feature type="compositionally biased region" description="Gly residues" evidence="1">
    <location>
        <begin position="418"/>
        <end position="428"/>
    </location>
</feature>
<comment type="caution">
    <text evidence="2">The sequence shown here is derived from an EMBL/GenBank/DDBJ whole genome shotgun (WGS) entry which is preliminary data.</text>
</comment>
<dbReference type="Proteomes" id="UP000019484">
    <property type="component" value="Unassembled WGS sequence"/>
</dbReference>
<dbReference type="GeneID" id="19162600"/>
<dbReference type="OrthoDB" id="21292at2759"/>
<protein>
    <recommendedName>
        <fullName evidence="4">Peroxin-19</fullName>
    </recommendedName>
</protein>
<dbReference type="PANTHER" id="PTHR12774:SF2">
    <property type="entry name" value="PEROXISOMAL BIOGENESIS FACTOR 19"/>
    <property type="match status" value="1"/>
</dbReference>
<organism evidence="2 3">
    <name type="scientific">Capronia coronata CBS 617.96</name>
    <dbReference type="NCBI Taxonomy" id="1182541"/>
    <lineage>
        <taxon>Eukaryota</taxon>
        <taxon>Fungi</taxon>
        <taxon>Dikarya</taxon>
        <taxon>Ascomycota</taxon>
        <taxon>Pezizomycotina</taxon>
        <taxon>Eurotiomycetes</taxon>
        <taxon>Chaetothyriomycetidae</taxon>
        <taxon>Chaetothyriales</taxon>
        <taxon>Herpotrichiellaceae</taxon>
        <taxon>Capronia</taxon>
    </lineage>
</organism>
<dbReference type="GO" id="GO:0005778">
    <property type="term" value="C:peroxisomal membrane"/>
    <property type="evidence" value="ECO:0007669"/>
    <property type="project" value="TreeGrafter"/>
</dbReference>
<feature type="compositionally biased region" description="Polar residues" evidence="1">
    <location>
        <begin position="202"/>
        <end position="220"/>
    </location>
</feature>
<dbReference type="RefSeq" id="XP_007726801.1">
    <property type="nucleotide sequence ID" value="XM_007728611.1"/>
</dbReference>
<dbReference type="InterPro" id="IPR006708">
    <property type="entry name" value="Pex19"/>
</dbReference>
<evidence type="ECO:0000256" key="1">
    <source>
        <dbReference type="SAM" id="MobiDB-lite"/>
    </source>
</evidence>
<feature type="compositionally biased region" description="Low complexity" evidence="1">
    <location>
        <begin position="52"/>
        <end position="86"/>
    </location>
</feature>
<evidence type="ECO:0008006" key="4">
    <source>
        <dbReference type="Google" id="ProtNLM"/>
    </source>
</evidence>
<dbReference type="GO" id="GO:0045046">
    <property type="term" value="P:protein import into peroxisome membrane"/>
    <property type="evidence" value="ECO:0007669"/>
    <property type="project" value="TreeGrafter"/>
</dbReference>
<dbReference type="STRING" id="1182541.W9XWE1"/>
<name>W9XWE1_9EURO</name>
<proteinExistence type="predicted"/>
<feature type="region of interest" description="Disordered" evidence="1">
    <location>
        <begin position="1"/>
        <end position="112"/>
    </location>
</feature>
<evidence type="ECO:0000313" key="3">
    <source>
        <dbReference type="Proteomes" id="UP000019484"/>
    </source>
</evidence>
<reference evidence="2 3" key="1">
    <citation type="submission" date="2013-03" db="EMBL/GenBank/DDBJ databases">
        <title>The Genome Sequence of Capronia coronata CBS 617.96.</title>
        <authorList>
            <consortium name="The Broad Institute Genomics Platform"/>
            <person name="Cuomo C."/>
            <person name="de Hoog S."/>
            <person name="Gorbushina A."/>
            <person name="Walker B."/>
            <person name="Young S.K."/>
            <person name="Zeng Q."/>
            <person name="Gargeya S."/>
            <person name="Fitzgerald M."/>
            <person name="Haas B."/>
            <person name="Abouelleil A."/>
            <person name="Allen A.W."/>
            <person name="Alvarado L."/>
            <person name="Arachchi H.M."/>
            <person name="Berlin A.M."/>
            <person name="Chapman S.B."/>
            <person name="Gainer-Dewar J."/>
            <person name="Goldberg J."/>
            <person name="Griggs A."/>
            <person name="Gujja S."/>
            <person name="Hansen M."/>
            <person name="Howarth C."/>
            <person name="Imamovic A."/>
            <person name="Ireland A."/>
            <person name="Larimer J."/>
            <person name="McCowan C."/>
            <person name="Murphy C."/>
            <person name="Pearson M."/>
            <person name="Poon T.W."/>
            <person name="Priest M."/>
            <person name="Roberts A."/>
            <person name="Saif S."/>
            <person name="Shea T."/>
            <person name="Sisk P."/>
            <person name="Sykes S."/>
            <person name="Wortman J."/>
            <person name="Nusbaum C."/>
            <person name="Birren B."/>
        </authorList>
    </citation>
    <scope>NUCLEOTIDE SEQUENCE [LARGE SCALE GENOMIC DNA]</scope>
    <source>
        <strain evidence="2 3">CBS 617.96</strain>
    </source>
</reference>
<accession>W9XWE1</accession>
<dbReference type="PANTHER" id="PTHR12774">
    <property type="entry name" value="PEROXISOMAL BIOGENESIS FACTOR 19"/>
    <property type="match status" value="1"/>
</dbReference>
<dbReference type="AlphaFoldDB" id="W9XWE1"/>
<feature type="compositionally biased region" description="Low complexity" evidence="1">
    <location>
        <begin position="222"/>
        <end position="257"/>
    </location>
</feature>
<dbReference type="GO" id="GO:0033328">
    <property type="term" value="F:peroxisome membrane targeting sequence binding"/>
    <property type="evidence" value="ECO:0007669"/>
    <property type="project" value="TreeGrafter"/>
</dbReference>
<evidence type="ECO:0000313" key="2">
    <source>
        <dbReference type="EMBL" id="EXJ81680.1"/>
    </source>
</evidence>
<feature type="compositionally biased region" description="Polar residues" evidence="1">
    <location>
        <begin position="13"/>
        <end position="32"/>
    </location>
</feature>
<keyword evidence="3" id="KW-1185">Reference proteome</keyword>
<feature type="compositionally biased region" description="Basic and acidic residues" evidence="1">
    <location>
        <begin position="1"/>
        <end position="12"/>
    </location>
</feature>
<dbReference type="eggNOG" id="KOG3133">
    <property type="taxonomic scope" value="Eukaryota"/>
</dbReference>
<feature type="region of interest" description="Disordered" evidence="1">
    <location>
        <begin position="401"/>
        <end position="442"/>
    </location>
</feature>
<feature type="region of interest" description="Disordered" evidence="1">
    <location>
        <begin position="172"/>
        <end position="294"/>
    </location>
</feature>
<feature type="compositionally biased region" description="Basic and acidic residues" evidence="1">
    <location>
        <begin position="431"/>
        <end position="442"/>
    </location>
</feature>
<feature type="compositionally biased region" description="Acidic residues" evidence="1">
    <location>
        <begin position="36"/>
        <end position="51"/>
    </location>
</feature>
<feature type="compositionally biased region" description="Basic and acidic residues" evidence="1">
    <location>
        <begin position="184"/>
        <end position="200"/>
    </location>
</feature>
<dbReference type="Gene3D" id="1.20.120.900">
    <property type="entry name" value="Pex19, mPTS binding domain"/>
    <property type="match status" value="1"/>
</dbReference>
<feature type="compositionally biased region" description="Low complexity" evidence="1">
    <location>
        <begin position="271"/>
        <end position="286"/>
    </location>
</feature>
<dbReference type="Pfam" id="PF04614">
    <property type="entry name" value="Pex19"/>
    <property type="match status" value="1"/>
</dbReference>
<dbReference type="InterPro" id="IPR038322">
    <property type="entry name" value="Pex19_C_sf"/>
</dbReference>
<sequence>MAEPPQHPESKQETPPSIPTTQPDHPSENQPQVIAEDADSDPDFDDLDDVLDQFSAATASQSKSQSQSQPIPSSSGPGRPAAGASSTLSSESALPPDISIPEGPRDSESEEEFMARLTAEMSNVMTKMSLDPAASAATPEDIAKMGRELEEFTYKMEAEGVKPEDLLKAILGEDAGTQVAEMAESEREREHEHERQKSESKPTSIPKSQSPQTKSNTKSKASPKSPSVEEVVPSASTSTSTTKPTPQQQKPSKPSSSFEDTIRKTMARMESSSAAATSATAQASATKSEEDMLAEMLRALESEGGAGLGDGSDGGDLSKMFLGMMEQLTNKDMLYEPMKELSTKYPAWLVQNRPTLDTAEFERFSRQRVIVDEIVAKFEEPAYSDDSAQCREFVWEKMQAMQGEGAPPEDLIANPFPGMGGGMPGLGLGDDAEKLDEGCPTQ</sequence>
<dbReference type="EMBL" id="AMWN01000007">
    <property type="protein sequence ID" value="EXJ81680.1"/>
    <property type="molecule type" value="Genomic_DNA"/>
</dbReference>
<gene>
    <name evidence="2" type="ORF">A1O1_07745</name>
</gene>